<dbReference type="GO" id="GO:0005739">
    <property type="term" value="C:mitochondrion"/>
    <property type="evidence" value="ECO:0007669"/>
    <property type="project" value="TreeGrafter"/>
</dbReference>
<comment type="caution">
    <text evidence="6">The sequence shown here is derived from an EMBL/GenBank/DDBJ whole genome shotgun (WGS) entry which is preliminary data.</text>
</comment>
<evidence type="ECO:0000256" key="2">
    <source>
        <dbReference type="ARBA" id="ARBA00022771"/>
    </source>
</evidence>
<evidence type="ECO:0000256" key="1">
    <source>
        <dbReference type="ARBA" id="ARBA00022723"/>
    </source>
</evidence>
<dbReference type="InterPro" id="IPR024158">
    <property type="entry name" value="Mt_import_TIM15"/>
</dbReference>
<dbReference type="GO" id="GO:0008270">
    <property type="term" value="F:zinc ion binding"/>
    <property type="evidence" value="ECO:0007669"/>
    <property type="project" value="UniProtKB-KW"/>
</dbReference>
<evidence type="ECO:0000259" key="5">
    <source>
        <dbReference type="PROSITE" id="PS51501"/>
    </source>
</evidence>
<keyword evidence="2 4" id="KW-0863">Zinc-finger</keyword>
<dbReference type="PANTHER" id="PTHR20922">
    <property type="entry name" value="DNL-TYPE ZINC FINGER PROTEIN"/>
    <property type="match status" value="1"/>
</dbReference>
<evidence type="ECO:0000313" key="7">
    <source>
        <dbReference type="Proteomes" id="UP001172155"/>
    </source>
</evidence>
<dbReference type="GO" id="GO:0006457">
    <property type="term" value="P:protein folding"/>
    <property type="evidence" value="ECO:0007669"/>
    <property type="project" value="TreeGrafter"/>
</dbReference>
<gene>
    <name evidence="6" type="ORF">B0T18DRAFT_305740</name>
</gene>
<proteinExistence type="predicted"/>
<organism evidence="6 7">
    <name type="scientific">Schizothecium vesticola</name>
    <dbReference type="NCBI Taxonomy" id="314040"/>
    <lineage>
        <taxon>Eukaryota</taxon>
        <taxon>Fungi</taxon>
        <taxon>Dikarya</taxon>
        <taxon>Ascomycota</taxon>
        <taxon>Pezizomycotina</taxon>
        <taxon>Sordariomycetes</taxon>
        <taxon>Sordariomycetidae</taxon>
        <taxon>Sordariales</taxon>
        <taxon>Schizotheciaceae</taxon>
        <taxon>Schizothecium</taxon>
    </lineage>
</organism>
<evidence type="ECO:0000256" key="3">
    <source>
        <dbReference type="ARBA" id="ARBA00022833"/>
    </source>
</evidence>
<evidence type="ECO:0000313" key="6">
    <source>
        <dbReference type="EMBL" id="KAK0751737.1"/>
    </source>
</evidence>
<evidence type="ECO:0000256" key="4">
    <source>
        <dbReference type="PROSITE-ProRule" id="PRU00834"/>
    </source>
</evidence>
<name>A0AA40F5Q1_9PEZI</name>
<dbReference type="Pfam" id="PF05180">
    <property type="entry name" value="zf-DNL"/>
    <property type="match status" value="1"/>
</dbReference>
<dbReference type="PANTHER" id="PTHR20922:SF13">
    <property type="entry name" value="DNL-TYPE ZINC FINGER PROTEIN"/>
    <property type="match status" value="1"/>
</dbReference>
<reference evidence="6" key="1">
    <citation type="submission" date="2023-06" db="EMBL/GenBank/DDBJ databases">
        <title>Genome-scale phylogeny and comparative genomics of the fungal order Sordariales.</title>
        <authorList>
            <consortium name="Lawrence Berkeley National Laboratory"/>
            <person name="Hensen N."/>
            <person name="Bonometti L."/>
            <person name="Westerberg I."/>
            <person name="Brannstrom I.O."/>
            <person name="Guillou S."/>
            <person name="Cros-Aarteil S."/>
            <person name="Calhoun S."/>
            <person name="Haridas S."/>
            <person name="Kuo A."/>
            <person name="Mondo S."/>
            <person name="Pangilinan J."/>
            <person name="Riley R."/>
            <person name="LaButti K."/>
            <person name="Andreopoulos B."/>
            <person name="Lipzen A."/>
            <person name="Chen C."/>
            <person name="Yanf M."/>
            <person name="Daum C."/>
            <person name="Ng V."/>
            <person name="Clum A."/>
            <person name="Steindorff A."/>
            <person name="Ohm R."/>
            <person name="Martin F."/>
            <person name="Silar P."/>
            <person name="Natvig D."/>
            <person name="Lalanne C."/>
            <person name="Gautier V."/>
            <person name="Ament-velasquez S.L."/>
            <person name="Kruys A."/>
            <person name="Hutchinson M.I."/>
            <person name="Powell A.J."/>
            <person name="Barry K."/>
            <person name="Miller A.N."/>
            <person name="Grigoriev I.V."/>
            <person name="Debuchy R."/>
            <person name="Gladieux P."/>
            <person name="Thoren M.H."/>
            <person name="Johannesson H."/>
        </authorList>
    </citation>
    <scope>NUCLEOTIDE SEQUENCE</scope>
    <source>
        <strain evidence="6">SMH3187-1</strain>
    </source>
</reference>
<sequence length="67" mass="7574">FTCTPCTRRSTHRISKHGYHRGSVLVTCPGCRNRHVISDHLGIFGSDRPGGWTIEDLLRERGEGVKR</sequence>
<keyword evidence="3" id="KW-0862">Zinc</keyword>
<dbReference type="InterPro" id="IPR007853">
    <property type="entry name" value="Znf_DNL-typ"/>
</dbReference>
<keyword evidence="1" id="KW-0479">Metal-binding</keyword>
<dbReference type="EMBL" id="JAUKUD010000002">
    <property type="protein sequence ID" value="KAK0751737.1"/>
    <property type="molecule type" value="Genomic_DNA"/>
</dbReference>
<dbReference type="GO" id="GO:0030150">
    <property type="term" value="P:protein import into mitochondrial matrix"/>
    <property type="evidence" value="ECO:0007669"/>
    <property type="project" value="TreeGrafter"/>
</dbReference>
<feature type="non-terminal residue" evidence="6">
    <location>
        <position position="1"/>
    </location>
</feature>
<feature type="non-terminal residue" evidence="6">
    <location>
        <position position="67"/>
    </location>
</feature>
<dbReference type="Proteomes" id="UP001172155">
    <property type="component" value="Unassembled WGS sequence"/>
</dbReference>
<keyword evidence="7" id="KW-1185">Reference proteome</keyword>
<dbReference type="AlphaFoldDB" id="A0AA40F5Q1"/>
<dbReference type="GO" id="GO:0051087">
    <property type="term" value="F:protein-folding chaperone binding"/>
    <property type="evidence" value="ECO:0007669"/>
    <property type="project" value="TreeGrafter"/>
</dbReference>
<dbReference type="PROSITE" id="PS51501">
    <property type="entry name" value="ZF_DNL"/>
    <property type="match status" value="1"/>
</dbReference>
<protein>
    <submittedName>
        <fullName evidence="6">DNL zinc finger-domain-containing protein</fullName>
    </submittedName>
</protein>
<accession>A0AA40F5Q1</accession>
<feature type="domain" description="DNL-type" evidence="5">
    <location>
        <begin position="1"/>
        <end position="67"/>
    </location>
</feature>
<dbReference type="GO" id="GO:0050821">
    <property type="term" value="P:protein stabilization"/>
    <property type="evidence" value="ECO:0007669"/>
    <property type="project" value="TreeGrafter"/>
</dbReference>